<feature type="region of interest" description="Disordered" evidence="6">
    <location>
        <begin position="290"/>
        <end position="311"/>
    </location>
</feature>
<dbReference type="PANTHER" id="PTHR32322">
    <property type="entry name" value="INNER MEMBRANE TRANSPORTER"/>
    <property type="match status" value="1"/>
</dbReference>
<evidence type="ECO:0000256" key="3">
    <source>
        <dbReference type="ARBA" id="ARBA00022692"/>
    </source>
</evidence>
<evidence type="ECO:0000313" key="9">
    <source>
        <dbReference type="EMBL" id="UTV29843.1"/>
    </source>
</evidence>
<keyword evidence="5 7" id="KW-0472">Membrane</keyword>
<evidence type="ECO:0000256" key="1">
    <source>
        <dbReference type="ARBA" id="ARBA00004141"/>
    </source>
</evidence>
<feature type="transmembrane region" description="Helical" evidence="7">
    <location>
        <begin position="187"/>
        <end position="205"/>
    </location>
</feature>
<evidence type="ECO:0000256" key="2">
    <source>
        <dbReference type="ARBA" id="ARBA00007362"/>
    </source>
</evidence>
<keyword evidence="4 7" id="KW-1133">Transmembrane helix</keyword>
<keyword evidence="10" id="KW-1185">Reference proteome</keyword>
<feature type="transmembrane region" description="Helical" evidence="7">
    <location>
        <begin position="155"/>
        <end position="175"/>
    </location>
</feature>
<evidence type="ECO:0000313" key="10">
    <source>
        <dbReference type="Proteomes" id="UP001057998"/>
    </source>
</evidence>
<feature type="transmembrane region" description="Helical" evidence="7">
    <location>
        <begin position="33"/>
        <end position="54"/>
    </location>
</feature>
<feature type="domain" description="EamA" evidence="8">
    <location>
        <begin position="6"/>
        <end position="139"/>
    </location>
</feature>
<name>A0ABY5GKI6_9GAMM</name>
<evidence type="ECO:0000259" key="8">
    <source>
        <dbReference type="Pfam" id="PF00892"/>
    </source>
</evidence>
<feature type="transmembrane region" description="Helical" evidence="7">
    <location>
        <begin position="93"/>
        <end position="115"/>
    </location>
</feature>
<dbReference type="EMBL" id="CP101509">
    <property type="protein sequence ID" value="UTV29843.1"/>
    <property type="molecule type" value="Genomic_DNA"/>
</dbReference>
<comment type="subcellular location">
    <subcellularLocation>
        <location evidence="1">Membrane</location>
        <topology evidence="1">Multi-pass membrane protein</topology>
    </subcellularLocation>
</comment>
<proteinExistence type="inferred from homology"/>
<dbReference type="SUPFAM" id="SSF103481">
    <property type="entry name" value="Multidrug resistance efflux transporter EmrE"/>
    <property type="match status" value="2"/>
</dbReference>
<evidence type="ECO:0000256" key="5">
    <source>
        <dbReference type="ARBA" id="ARBA00023136"/>
    </source>
</evidence>
<dbReference type="RefSeq" id="WP_255391173.1">
    <property type="nucleotide sequence ID" value="NZ_CP101509.1"/>
</dbReference>
<accession>A0ABY5GKI6</accession>
<dbReference type="Pfam" id="PF00892">
    <property type="entry name" value="EamA"/>
    <property type="match status" value="2"/>
</dbReference>
<gene>
    <name evidence="9" type="ORF">NNL38_22825</name>
</gene>
<evidence type="ECO:0000256" key="6">
    <source>
        <dbReference type="SAM" id="MobiDB-lite"/>
    </source>
</evidence>
<feature type="transmembrane region" description="Helical" evidence="7">
    <location>
        <begin position="243"/>
        <end position="264"/>
    </location>
</feature>
<feature type="transmembrane region" description="Helical" evidence="7">
    <location>
        <begin position="122"/>
        <end position="143"/>
    </location>
</feature>
<organism evidence="9 10">
    <name type="scientific">Photobacterium atrarenae</name>
    <dbReference type="NCBI Taxonomy" id="865757"/>
    <lineage>
        <taxon>Bacteria</taxon>
        <taxon>Pseudomonadati</taxon>
        <taxon>Pseudomonadota</taxon>
        <taxon>Gammaproteobacteria</taxon>
        <taxon>Vibrionales</taxon>
        <taxon>Vibrionaceae</taxon>
        <taxon>Photobacterium</taxon>
    </lineage>
</organism>
<dbReference type="Proteomes" id="UP001057998">
    <property type="component" value="Chromosome 2"/>
</dbReference>
<sequence length="311" mass="33234">MNYKNYLLLAAIGLIWGSQFLFQDVAVAEISPFWVGASRSVIGTLTLVLLCRVLKLRSRSHSRNQWGLFALIGLLEATIPFVLVPWAQQQLDSSVVAVLMGTIPFFALLCAPLLIRSASITRYGLMSVLLGFGGLVLLFWPALSSGIGSVEPVRGLAVMGAAASFAVALLLLNRVKEEHPLIVARNVLAMASLQLVLIAFVLSPLEASDYAARALGSLVYLGVMCAGVVYYLYMALLQRTGPVFTSMTNYLVPAIGVVIGAVFNHEVVELTTWLALAVIVAALMLNKPPSAENKARPAPHGVPTTEESAAG</sequence>
<feature type="domain" description="EamA" evidence="8">
    <location>
        <begin position="156"/>
        <end position="285"/>
    </location>
</feature>
<feature type="transmembrane region" description="Helical" evidence="7">
    <location>
        <begin position="217"/>
        <end position="236"/>
    </location>
</feature>
<dbReference type="InterPro" id="IPR050638">
    <property type="entry name" value="AA-Vitamin_Transporters"/>
</dbReference>
<dbReference type="InterPro" id="IPR000620">
    <property type="entry name" value="EamA_dom"/>
</dbReference>
<comment type="similarity">
    <text evidence="2">Belongs to the EamA transporter family.</text>
</comment>
<dbReference type="InterPro" id="IPR037185">
    <property type="entry name" value="EmrE-like"/>
</dbReference>
<protein>
    <submittedName>
        <fullName evidence="9">DMT family transporter</fullName>
    </submittedName>
</protein>
<feature type="transmembrane region" description="Helical" evidence="7">
    <location>
        <begin position="270"/>
        <end position="286"/>
    </location>
</feature>
<evidence type="ECO:0000256" key="4">
    <source>
        <dbReference type="ARBA" id="ARBA00022989"/>
    </source>
</evidence>
<evidence type="ECO:0000256" key="7">
    <source>
        <dbReference type="SAM" id="Phobius"/>
    </source>
</evidence>
<feature type="transmembrane region" description="Helical" evidence="7">
    <location>
        <begin position="66"/>
        <end position="87"/>
    </location>
</feature>
<reference evidence="9" key="1">
    <citation type="submission" date="2022-07" db="EMBL/GenBank/DDBJ databases">
        <title>Genome sequencing of Photobacterium atrarenae GJH2-4.</title>
        <authorList>
            <person name="Park S.-J."/>
        </authorList>
    </citation>
    <scope>NUCLEOTIDE SEQUENCE</scope>
    <source>
        <strain evidence="9">GJH2-4</strain>
    </source>
</reference>
<dbReference type="PANTHER" id="PTHR32322:SF2">
    <property type="entry name" value="EAMA DOMAIN-CONTAINING PROTEIN"/>
    <property type="match status" value="1"/>
</dbReference>
<keyword evidence="3 7" id="KW-0812">Transmembrane</keyword>